<dbReference type="SUPFAM" id="SSF52833">
    <property type="entry name" value="Thioredoxin-like"/>
    <property type="match status" value="1"/>
</dbReference>
<comment type="caution">
    <text evidence="11">The sequence shown here is derived from an EMBL/GenBank/DDBJ whole genome shotgun (WGS) entry which is preliminary data.</text>
</comment>
<comment type="catalytic activity">
    <reaction evidence="4 7">
        <text>RX + glutathione = an S-substituted glutathione + a halide anion + H(+)</text>
        <dbReference type="Rhea" id="RHEA:16437"/>
        <dbReference type="ChEBI" id="CHEBI:15378"/>
        <dbReference type="ChEBI" id="CHEBI:16042"/>
        <dbReference type="ChEBI" id="CHEBI:17792"/>
        <dbReference type="ChEBI" id="CHEBI:57925"/>
        <dbReference type="ChEBI" id="CHEBI:90779"/>
        <dbReference type="EC" id="2.5.1.18"/>
    </reaction>
</comment>
<dbReference type="GO" id="GO:0004364">
    <property type="term" value="F:glutathione transferase activity"/>
    <property type="evidence" value="ECO:0007669"/>
    <property type="project" value="UniProtKB-UniRule"/>
</dbReference>
<feature type="domain" description="GST N-terminal" evidence="9">
    <location>
        <begin position="42"/>
        <end position="120"/>
    </location>
</feature>
<dbReference type="PRINTS" id="PR01625">
    <property type="entry name" value="GSTRNSFRASEO"/>
</dbReference>
<feature type="domain" description="GST C-terminal" evidence="10">
    <location>
        <begin position="125"/>
        <end position="258"/>
    </location>
</feature>
<keyword evidence="2 7" id="KW-0808">Transferase</keyword>
<proteinExistence type="inferred from homology"/>
<dbReference type="FunFam" id="3.40.30.10:FF:000123">
    <property type="entry name" value="Glutathione transferase o1"/>
    <property type="match status" value="1"/>
</dbReference>
<evidence type="ECO:0000259" key="10">
    <source>
        <dbReference type="PROSITE" id="PS50405"/>
    </source>
</evidence>
<feature type="signal peptide" evidence="8">
    <location>
        <begin position="1"/>
        <end position="21"/>
    </location>
</feature>
<dbReference type="InterPro" id="IPR036249">
    <property type="entry name" value="Thioredoxin-like_sf"/>
</dbReference>
<comment type="similarity">
    <text evidence="1 7">Belongs to the GST superfamily. Omega family.</text>
</comment>
<dbReference type="InterPro" id="IPR050983">
    <property type="entry name" value="GST_Omega/HSP26"/>
</dbReference>
<comment type="function">
    <text evidence="7">Exhibits glutathione-dependent thiol transferase activity. Has high dehydroascorbate reductase activity and may contribute to the recycling of ascorbic acid. Participates in the biotransformation of inorganic arsenic and reduces monomethylarsonic acid (MMA).</text>
</comment>
<dbReference type="EMBL" id="WIXE01025270">
    <property type="protein sequence ID" value="KAK5964860.1"/>
    <property type="molecule type" value="Genomic_DNA"/>
</dbReference>
<dbReference type="GO" id="GO:0006749">
    <property type="term" value="P:glutathione metabolic process"/>
    <property type="evidence" value="ECO:0007669"/>
    <property type="project" value="UniProtKB-UniRule"/>
</dbReference>
<feature type="chain" id="PRO_5042886361" description="Glutathione S-transferase omega" evidence="8">
    <location>
        <begin position="22"/>
        <end position="274"/>
    </location>
</feature>
<name>A0AAN8EQ40_TRICO</name>
<dbReference type="Proteomes" id="UP001331761">
    <property type="component" value="Unassembled WGS sequence"/>
</dbReference>
<dbReference type="AlphaFoldDB" id="A0AAN8EQ40"/>
<dbReference type="Pfam" id="PF13417">
    <property type="entry name" value="GST_N_3"/>
    <property type="match status" value="1"/>
</dbReference>
<dbReference type="GO" id="GO:0045174">
    <property type="term" value="F:glutathione dehydrogenase (ascorbate) activity"/>
    <property type="evidence" value="ECO:0007669"/>
    <property type="project" value="UniProtKB-UniRule"/>
</dbReference>
<evidence type="ECO:0000256" key="4">
    <source>
        <dbReference type="ARBA" id="ARBA00047960"/>
    </source>
</evidence>
<dbReference type="EC" id="1.8.5.1" evidence="7"/>
<dbReference type="InterPro" id="IPR040079">
    <property type="entry name" value="Glutathione_S-Trfase"/>
</dbReference>
<dbReference type="SFLD" id="SFLDG00358">
    <property type="entry name" value="Main_(cytGST)"/>
    <property type="match status" value="1"/>
</dbReference>
<dbReference type="SFLD" id="SFLDS00019">
    <property type="entry name" value="Glutathione_Transferase_(cytos"/>
    <property type="match status" value="1"/>
</dbReference>
<sequence length="274" mass="31302">MLFEMRACLVAILLAITSISAEFIGSETKSLRRGDVLKPTSRPLRLIIMRFCPWCQRVLLALAHKNISIEVVNVNLSEKPKFLFEKHPDGKVPILEHNNKVILESGLIIEYLDWTNSTAPVLPNDPFLRAKQRMIAAQLEAKLPAAAYALINGQRFPEEKDSSMGMLHEALRAAEKLLTDTFYGGHEPGFADYMTYPFVERIWIWSHEPGVTNLPVEDFPSPLYPKLQRWFPLMKSRAEVVAASQPLWRHRLFNKGYVTGNPDYDAGLDLRRHH</sequence>
<dbReference type="GO" id="GO:0005737">
    <property type="term" value="C:cytoplasm"/>
    <property type="evidence" value="ECO:0007669"/>
    <property type="project" value="InterPro"/>
</dbReference>
<evidence type="ECO:0000256" key="6">
    <source>
        <dbReference type="ARBA" id="ARBA00049544"/>
    </source>
</evidence>
<comment type="catalytic activity">
    <reaction evidence="6 7">
        <text>L-dehydroascorbate + 2 glutathione = glutathione disulfide + L-ascorbate</text>
        <dbReference type="Rhea" id="RHEA:24424"/>
        <dbReference type="ChEBI" id="CHEBI:38290"/>
        <dbReference type="ChEBI" id="CHEBI:57925"/>
        <dbReference type="ChEBI" id="CHEBI:58297"/>
        <dbReference type="ChEBI" id="CHEBI:58539"/>
        <dbReference type="EC" id="1.8.5.1"/>
    </reaction>
</comment>
<organism evidence="11 12">
    <name type="scientific">Trichostrongylus colubriformis</name>
    <name type="common">Black scour worm</name>
    <dbReference type="NCBI Taxonomy" id="6319"/>
    <lineage>
        <taxon>Eukaryota</taxon>
        <taxon>Metazoa</taxon>
        <taxon>Ecdysozoa</taxon>
        <taxon>Nematoda</taxon>
        <taxon>Chromadorea</taxon>
        <taxon>Rhabditida</taxon>
        <taxon>Rhabditina</taxon>
        <taxon>Rhabditomorpha</taxon>
        <taxon>Strongyloidea</taxon>
        <taxon>Trichostrongylidae</taxon>
        <taxon>Trichostrongylus</taxon>
    </lineage>
</organism>
<dbReference type="PANTHER" id="PTHR43968">
    <property type="match status" value="1"/>
</dbReference>
<evidence type="ECO:0000313" key="11">
    <source>
        <dbReference type="EMBL" id="KAK5964860.1"/>
    </source>
</evidence>
<dbReference type="InterPro" id="IPR010987">
    <property type="entry name" value="Glutathione-S-Trfase_C-like"/>
</dbReference>
<evidence type="ECO:0000256" key="1">
    <source>
        <dbReference type="ARBA" id="ARBA00011067"/>
    </source>
</evidence>
<dbReference type="PROSITE" id="PS50404">
    <property type="entry name" value="GST_NTER"/>
    <property type="match status" value="1"/>
</dbReference>
<dbReference type="SUPFAM" id="SSF47616">
    <property type="entry name" value="GST C-terminal domain-like"/>
    <property type="match status" value="1"/>
</dbReference>
<evidence type="ECO:0000313" key="12">
    <source>
        <dbReference type="Proteomes" id="UP001331761"/>
    </source>
</evidence>
<dbReference type="GO" id="GO:0050610">
    <property type="term" value="F:methylarsonate reductase activity"/>
    <property type="evidence" value="ECO:0007669"/>
    <property type="project" value="UniProtKB-UniRule"/>
</dbReference>
<dbReference type="InterPro" id="IPR005442">
    <property type="entry name" value="GST_omega"/>
</dbReference>
<comment type="catalytic activity">
    <reaction evidence="5 7">
        <text>methylarsonate + 2 glutathione + H(+) = methylarsonous acid + glutathione disulfide + H2O</text>
        <dbReference type="Rhea" id="RHEA:15969"/>
        <dbReference type="ChEBI" id="CHEBI:15377"/>
        <dbReference type="ChEBI" id="CHEBI:15378"/>
        <dbReference type="ChEBI" id="CHEBI:17826"/>
        <dbReference type="ChEBI" id="CHEBI:33409"/>
        <dbReference type="ChEBI" id="CHEBI:57925"/>
        <dbReference type="ChEBI" id="CHEBI:58297"/>
        <dbReference type="EC" id="1.20.4.2"/>
    </reaction>
</comment>
<dbReference type="EC" id="1.20.4.2" evidence="7"/>
<dbReference type="InterPro" id="IPR004045">
    <property type="entry name" value="Glutathione_S-Trfase_N"/>
</dbReference>
<reference evidence="11 12" key="1">
    <citation type="submission" date="2019-10" db="EMBL/GenBank/DDBJ databases">
        <title>Assembly and Annotation for the nematode Trichostrongylus colubriformis.</title>
        <authorList>
            <person name="Martin J."/>
        </authorList>
    </citation>
    <scope>NUCLEOTIDE SEQUENCE [LARGE SCALE GENOMIC DNA]</scope>
    <source>
        <strain evidence="11">G859</strain>
        <tissue evidence="11">Whole worm</tissue>
    </source>
</reference>
<keyword evidence="12" id="KW-1185">Reference proteome</keyword>
<keyword evidence="3 7" id="KW-0560">Oxidoreductase</keyword>
<keyword evidence="8" id="KW-0732">Signal</keyword>
<gene>
    <name evidence="11" type="ORF">GCK32_007032</name>
</gene>
<evidence type="ECO:0000256" key="5">
    <source>
        <dbReference type="ARBA" id="ARBA00048353"/>
    </source>
</evidence>
<dbReference type="Gene3D" id="3.40.30.10">
    <property type="entry name" value="Glutaredoxin"/>
    <property type="match status" value="1"/>
</dbReference>
<protein>
    <recommendedName>
        <fullName evidence="7">Glutathione S-transferase omega</fullName>
        <shortName evidence="7">GSTO</shortName>
        <ecNumber evidence="7">1.20.4.2</ecNumber>
        <ecNumber evidence="7">1.8.5.1</ecNumber>
        <ecNumber evidence="7">2.5.1.18</ecNumber>
    </recommendedName>
    <alternativeName>
        <fullName evidence="7">Glutathione-dependent dehydroascorbate reductase</fullName>
    </alternativeName>
    <alternativeName>
        <fullName evidence="7">Monomethylarsonic acid reductase</fullName>
    </alternativeName>
</protein>
<dbReference type="PROSITE" id="PS50405">
    <property type="entry name" value="GST_CTER"/>
    <property type="match status" value="1"/>
</dbReference>
<dbReference type="Gene3D" id="1.20.1050.10">
    <property type="match status" value="1"/>
</dbReference>
<evidence type="ECO:0000256" key="3">
    <source>
        <dbReference type="ARBA" id="ARBA00023002"/>
    </source>
</evidence>
<evidence type="ECO:0000256" key="8">
    <source>
        <dbReference type="SAM" id="SignalP"/>
    </source>
</evidence>
<dbReference type="FunFam" id="1.20.1050.10:FF:000009">
    <property type="entry name" value="Glutathione S-transferase omega-1"/>
    <property type="match status" value="1"/>
</dbReference>
<evidence type="ECO:0000256" key="7">
    <source>
        <dbReference type="RuleBase" id="RU368071"/>
    </source>
</evidence>
<dbReference type="EC" id="2.5.1.18" evidence="7"/>
<evidence type="ECO:0000259" key="9">
    <source>
        <dbReference type="PROSITE" id="PS50404"/>
    </source>
</evidence>
<evidence type="ECO:0000256" key="2">
    <source>
        <dbReference type="ARBA" id="ARBA00022679"/>
    </source>
</evidence>
<accession>A0AAN8EQ40</accession>
<dbReference type="Pfam" id="PF13410">
    <property type="entry name" value="GST_C_2"/>
    <property type="match status" value="1"/>
</dbReference>
<dbReference type="PANTHER" id="PTHR43968:SF6">
    <property type="entry name" value="GLUTATHIONE S-TRANSFERASE OMEGA"/>
    <property type="match status" value="1"/>
</dbReference>
<dbReference type="InterPro" id="IPR036282">
    <property type="entry name" value="Glutathione-S-Trfase_C_sf"/>
</dbReference>